<accession>A0A382JR85</accession>
<organism evidence="1">
    <name type="scientific">marine metagenome</name>
    <dbReference type="NCBI Taxonomy" id="408172"/>
    <lineage>
        <taxon>unclassified sequences</taxon>
        <taxon>metagenomes</taxon>
        <taxon>ecological metagenomes</taxon>
    </lineage>
</organism>
<protein>
    <submittedName>
        <fullName evidence="1">Uncharacterized protein</fullName>
    </submittedName>
</protein>
<dbReference type="EMBL" id="UINC01075936">
    <property type="protein sequence ID" value="SVC14610.1"/>
    <property type="molecule type" value="Genomic_DNA"/>
</dbReference>
<sequence length="56" mass="6070">IAPYSPVFAMFSFLPAPRLSDHFRCDNSKSIPTSGKAVKTVLCTDKGKPTASQQVQ</sequence>
<name>A0A382JR85_9ZZZZ</name>
<dbReference type="AlphaFoldDB" id="A0A382JR85"/>
<evidence type="ECO:0000313" key="1">
    <source>
        <dbReference type="EMBL" id="SVC14610.1"/>
    </source>
</evidence>
<feature type="non-terminal residue" evidence="1">
    <location>
        <position position="1"/>
    </location>
</feature>
<gene>
    <name evidence="1" type="ORF">METZ01_LOCUS267464</name>
</gene>
<reference evidence="1" key="1">
    <citation type="submission" date="2018-05" db="EMBL/GenBank/DDBJ databases">
        <authorList>
            <person name="Lanie J.A."/>
            <person name="Ng W.-L."/>
            <person name="Kazmierczak K.M."/>
            <person name="Andrzejewski T.M."/>
            <person name="Davidsen T.M."/>
            <person name="Wayne K.J."/>
            <person name="Tettelin H."/>
            <person name="Glass J.I."/>
            <person name="Rusch D."/>
            <person name="Podicherti R."/>
            <person name="Tsui H.-C.T."/>
            <person name="Winkler M.E."/>
        </authorList>
    </citation>
    <scope>NUCLEOTIDE SEQUENCE</scope>
</reference>
<proteinExistence type="predicted"/>